<feature type="DNA-binding region" description="HMG box" evidence="4">
    <location>
        <begin position="79"/>
        <end position="153"/>
    </location>
</feature>
<dbReference type="Pfam" id="PF00505">
    <property type="entry name" value="HMG_box"/>
    <property type="match status" value="2"/>
</dbReference>
<name>A0A8H3G0F4_9LECA</name>
<evidence type="ECO:0000256" key="4">
    <source>
        <dbReference type="PROSITE-ProRule" id="PRU00267"/>
    </source>
</evidence>
<evidence type="ECO:0000313" key="7">
    <source>
        <dbReference type="EMBL" id="CAF9933976.1"/>
    </source>
</evidence>
<dbReference type="GO" id="GO:0005634">
    <property type="term" value="C:nucleus"/>
    <property type="evidence" value="ECO:0007669"/>
    <property type="project" value="UniProtKB-SubCell"/>
</dbReference>
<feature type="region of interest" description="Disordered" evidence="5">
    <location>
        <begin position="23"/>
        <end position="72"/>
    </location>
</feature>
<dbReference type="SUPFAM" id="SSF47095">
    <property type="entry name" value="HMG-box"/>
    <property type="match status" value="2"/>
</dbReference>
<comment type="subcellular location">
    <subcellularLocation>
        <location evidence="1">Nucleus</location>
    </subcellularLocation>
</comment>
<reference evidence="7" key="1">
    <citation type="submission" date="2021-03" db="EMBL/GenBank/DDBJ databases">
        <authorList>
            <person name="Tagirdzhanova G."/>
        </authorList>
    </citation>
    <scope>NUCLEOTIDE SEQUENCE</scope>
</reference>
<accession>A0A8H3G0F4</accession>
<keyword evidence="8" id="KW-1185">Reference proteome</keyword>
<comment type="caution">
    <text evidence="7">The sequence shown here is derived from an EMBL/GenBank/DDBJ whole genome shotgun (WGS) entry which is preliminary data.</text>
</comment>
<dbReference type="EMBL" id="CAJPDT010000073">
    <property type="protein sequence ID" value="CAF9933976.1"/>
    <property type="molecule type" value="Genomic_DNA"/>
</dbReference>
<evidence type="ECO:0000259" key="6">
    <source>
        <dbReference type="PROSITE" id="PS50118"/>
    </source>
</evidence>
<dbReference type="InterPro" id="IPR009071">
    <property type="entry name" value="HMG_box_dom"/>
</dbReference>
<feature type="domain" description="HMG box" evidence="6">
    <location>
        <begin position="145"/>
        <end position="200"/>
    </location>
</feature>
<dbReference type="GO" id="GO:0003677">
    <property type="term" value="F:DNA binding"/>
    <property type="evidence" value="ECO:0007669"/>
    <property type="project" value="UniProtKB-UniRule"/>
</dbReference>
<dbReference type="OrthoDB" id="1919336at2759"/>
<keyword evidence="2 4" id="KW-0238">DNA-binding</keyword>
<dbReference type="AlphaFoldDB" id="A0A8H3G0F4"/>
<dbReference type="Gene3D" id="1.10.30.10">
    <property type="entry name" value="High mobility group box domain"/>
    <property type="match status" value="2"/>
</dbReference>
<evidence type="ECO:0000256" key="5">
    <source>
        <dbReference type="SAM" id="MobiDB-lite"/>
    </source>
</evidence>
<dbReference type="PANTHER" id="PTHR48112:SF32">
    <property type="entry name" value="HIGH MOBILITY GROUP PROTEIN B3"/>
    <property type="match status" value="1"/>
</dbReference>
<dbReference type="PROSITE" id="PS50118">
    <property type="entry name" value="HMG_BOX_2"/>
    <property type="match status" value="2"/>
</dbReference>
<evidence type="ECO:0000256" key="2">
    <source>
        <dbReference type="ARBA" id="ARBA00023125"/>
    </source>
</evidence>
<protein>
    <recommendedName>
        <fullName evidence="6">HMG box domain-containing protein</fullName>
    </recommendedName>
</protein>
<feature type="domain" description="HMG box" evidence="6">
    <location>
        <begin position="79"/>
        <end position="153"/>
    </location>
</feature>
<gene>
    <name evidence="7" type="ORF">IMSHALPRED_009549</name>
</gene>
<dbReference type="PANTHER" id="PTHR48112">
    <property type="entry name" value="HIGH MOBILITY GROUP PROTEIN DSP1"/>
    <property type="match status" value="1"/>
</dbReference>
<evidence type="ECO:0000256" key="1">
    <source>
        <dbReference type="ARBA" id="ARBA00004123"/>
    </source>
</evidence>
<organism evidence="7 8">
    <name type="scientific">Imshaugia aleurites</name>
    <dbReference type="NCBI Taxonomy" id="172621"/>
    <lineage>
        <taxon>Eukaryota</taxon>
        <taxon>Fungi</taxon>
        <taxon>Dikarya</taxon>
        <taxon>Ascomycota</taxon>
        <taxon>Pezizomycotina</taxon>
        <taxon>Lecanoromycetes</taxon>
        <taxon>OSLEUM clade</taxon>
        <taxon>Lecanoromycetidae</taxon>
        <taxon>Lecanorales</taxon>
        <taxon>Lecanorineae</taxon>
        <taxon>Parmeliaceae</taxon>
        <taxon>Imshaugia</taxon>
    </lineage>
</organism>
<dbReference type="Proteomes" id="UP000664534">
    <property type="component" value="Unassembled WGS sequence"/>
</dbReference>
<dbReference type="CDD" id="cd00084">
    <property type="entry name" value="HMG-box_SF"/>
    <property type="match status" value="2"/>
</dbReference>
<proteinExistence type="predicted"/>
<evidence type="ECO:0000256" key="3">
    <source>
        <dbReference type="ARBA" id="ARBA00023242"/>
    </source>
</evidence>
<sequence>MSGWLHRSKQLCSLSRLLYHSGSATPQPHSLHAQPGFATLPNKIKKPRASKQAAAATESTSDVPSTEAAGKKAGKQVAQSRALSAFNVFQKTWYKELKDSTSEHISVSSSAKEVAAKWKALSDEQRKPYVDIAAASKEPKSKEKTKRKLSGYTLWFKENYDSVKARNPKISAKQIFTSMSKEWQAMTAEQKGVWKHMAEESSLPSDLTADT</sequence>
<keyword evidence="3 4" id="KW-0539">Nucleus</keyword>
<dbReference type="InterPro" id="IPR036910">
    <property type="entry name" value="HMG_box_dom_sf"/>
</dbReference>
<dbReference type="InterPro" id="IPR050342">
    <property type="entry name" value="HMGB"/>
</dbReference>
<evidence type="ECO:0000313" key="8">
    <source>
        <dbReference type="Proteomes" id="UP000664534"/>
    </source>
</evidence>
<dbReference type="SMART" id="SM00398">
    <property type="entry name" value="HMG"/>
    <property type="match status" value="2"/>
</dbReference>
<feature type="DNA-binding region" description="HMG box" evidence="4">
    <location>
        <begin position="145"/>
        <end position="200"/>
    </location>
</feature>